<feature type="domain" description="Heterokaryon incompatibility" evidence="4">
    <location>
        <begin position="539"/>
        <end position="683"/>
    </location>
</feature>
<dbReference type="InterPro" id="IPR043145">
    <property type="entry name" value="Znf_ZZ_sf"/>
</dbReference>
<dbReference type="PANTHER" id="PTHR24148:SF82">
    <property type="entry name" value="HETEROKARYON INCOMPATIBILITY DOMAIN-CONTAINING PROTEIN"/>
    <property type="match status" value="1"/>
</dbReference>
<keyword evidence="6" id="KW-1185">Reference proteome</keyword>
<evidence type="ECO:0000256" key="1">
    <source>
        <dbReference type="ARBA" id="ARBA00022723"/>
    </source>
</evidence>
<keyword evidence="2" id="KW-0863">Zinc-finger</keyword>
<evidence type="ECO:0000259" key="4">
    <source>
        <dbReference type="Pfam" id="PF06985"/>
    </source>
</evidence>
<dbReference type="InterPro" id="IPR052895">
    <property type="entry name" value="HetReg/Transcr_Mod"/>
</dbReference>
<dbReference type="Proteomes" id="UP000573603">
    <property type="component" value="Unassembled WGS sequence"/>
</dbReference>
<name>A0A8H4YKY2_9HYPO</name>
<accession>A0A8H4YKY2</accession>
<evidence type="ECO:0000256" key="2">
    <source>
        <dbReference type="ARBA" id="ARBA00022771"/>
    </source>
</evidence>
<dbReference type="InterPro" id="IPR010730">
    <property type="entry name" value="HET"/>
</dbReference>
<dbReference type="Pfam" id="PF26639">
    <property type="entry name" value="Het-6_barrel"/>
    <property type="match status" value="1"/>
</dbReference>
<evidence type="ECO:0000256" key="3">
    <source>
        <dbReference type="ARBA" id="ARBA00022833"/>
    </source>
</evidence>
<comment type="caution">
    <text evidence="5">The sequence shown here is derived from an EMBL/GenBank/DDBJ whole genome shotgun (WGS) entry which is preliminary data.</text>
</comment>
<dbReference type="SUPFAM" id="SSF57850">
    <property type="entry name" value="RING/U-box"/>
    <property type="match status" value="1"/>
</dbReference>
<dbReference type="EMBL" id="JABEVY010000562">
    <property type="protein sequence ID" value="KAF5229845.1"/>
    <property type="molecule type" value="Genomic_DNA"/>
</dbReference>
<dbReference type="Gene3D" id="1.25.40.10">
    <property type="entry name" value="Tetratricopeptide repeat domain"/>
    <property type="match status" value="1"/>
</dbReference>
<dbReference type="PANTHER" id="PTHR24148">
    <property type="entry name" value="ANKYRIN REPEAT DOMAIN-CONTAINING PROTEIN 39 HOMOLOG-RELATED"/>
    <property type="match status" value="1"/>
</dbReference>
<dbReference type="InterPro" id="IPR011990">
    <property type="entry name" value="TPR-like_helical_dom_sf"/>
</dbReference>
<dbReference type="GO" id="GO:0008270">
    <property type="term" value="F:zinc ion binding"/>
    <property type="evidence" value="ECO:0007669"/>
    <property type="project" value="UniProtKB-KW"/>
</dbReference>
<protein>
    <recommendedName>
        <fullName evidence="4">Heterokaryon incompatibility domain-containing protein</fullName>
    </recommendedName>
</protein>
<keyword evidence="1" id="KW-0479">Metal-binding</keyword>
<reference evidence="5 6" key="1">
    <citation type="journal article" date="2020" name="BMC Genomics">
        <title>Correction to: Identification and distribution of gene clusters required for synthesis of sphingolipid metabolism inhibitors in diverse species of the filamentous fungus Fusarium.</title>
        <authorList>
            <person name="Kim H.S."/>
            <person name="Lohmar J.M."/>
            <person name="Busman M."/>
            <person name="Brown D.W."/>
            <person name="Naumann T.A."/>
            <person name="Divon H.H."/>
            <person name="Lysoe E."/>
            <person name="Uhlig S."/>
            <person name="Proctor R.H."/>
        </authorList>
    </citation>
    <scope>NUCLEOTIDE SEQUENCE [LARGE SCALE GENOMIC DNA]</scope>
    <source>
        <strain evidence="5 6">NRRL 25214</strain>
    </source>
</reference>
<gene>
    <name evidence="5" type="ORF">FANTH_14065</name>
</gene>
<organism evidence="5 6">
    <name type="scientific">Fusarium anthophilum</name>
    <dbReference type="NCBI Taxonomy" id="48485"/>
    <lineage>
        <taxon>Eukaryota</taxon>
        <taxon>Fungi</taxon>
        <taxon>Dikarya</taxon>
        <taxon>Ascomycota</taxon>
        <taxon>Pezizomycotina</taxon>
        <taxon>Sordariomycetes</taxon>
        <taxon>Hypocreomycetidae</taxon>
        <taxon>Hypocreales</taxon>
        <taxon>Nectriaceae</taxon>
        <taxon>Fusarium</taxon>
        <taxon>Fusarium fujikuroi species complex</taxon>
    </lineage>
</organism>
<evidence type="ECO:0000313" key="6">
    <source>
        <dbReference type="Proteomes" id="UP000573603"/>
    </source>
</evidence>
<sequence>MTASNAAQHVDLDAIEQIEMLLQDIRRRPQSRDLAEGALLSTLNLSEEKLGKDHNITIHVAFELAKFYRVKKDFAMAESAVSRVVQDCNRVYGESHVITLEALCGLASALDGQDDLERCKAVLILASAKYRDLNPYGKEALFCEAHLAHTMEALEMCEDAGLLFLDLVEKHRQANTIQDSLGLNCVLGLISNYCKKAFSLFQGCWKNDDDKKRAREYFFECVALCQIIASNEGEEAQETLYYSLWPMAKIALWLGDEDTFQNCVWFLDSTKSSNSSRGSRTLCDGCNQQISQGYHYVCRQCEDRDFCHECFTTRRGQFDMNSESCKDHSFFTISPHRTPEEPNIMGVTAVAEWLSSLLAETRLQNWQFEAAKAGGEELPLDIDDWNDRYPKDISVDVSSPVQELHFSELSQVYDTLQRHRICIAKTRIPAQLHHVFSQDGFRSNDLHQWCLTEYKADDSSETIYEAFSSLMLQAQPPQKSLVCRGKTTRVPYSLPPDSIYAGFRLDPKMQEIRVLDLLPGTGEIECTLRTVSLLQNPCFEALSYVWGSAAAQNNPTIIVEGKRITVTPNLLQALLDLRQNGNTRTVWADAVCINQEDNSEKESQVLLMAEVYKQASRVLIHLCAQNDSFTLLFRFLNRNRLPRDQGKVDEELKALGIGKWPLLKALLAFCSLPWWSRLWTQQEYALATKNPIFYCGRDTTLPQYIFSDLETFFKELGHLLLEFKDPEADIYFKNVSAEWTTNLTRAIGILNRRHFEGQNIIKHLPLRIELQNSMGVYYTHPLDIIYGRAAFAEPIVRALFPPDYVISQGDLYMRLAVWSLMFEGWILMFWYFPYRKSMDLPSWVPDFYRLRDADTRFKRPTEVVGYQQFTPTISKGVLALGGYYIDTVDRVFIPESSTPFQELARLWHLDQHLTRHCKRSRGRGKHYLISMDPILSSNFILSFWDGHGGWPIAIKQVSIHEFSDVLLQTFEHILEKMERFCQTHEEYHTVSSLRDIQNRLVKLRNALLPVDIGYDILGAALFDHIALLQAISSSRDTKVQRLESCSYRVLEDVNTFLSGLRLTIGDPGSQTDTGPVVPDKLRINSIDYGHMIATILDCQFEQEAKLRIALVKIVISKIRNLFDRNGDRRSPVESLEAISQRKERHTDHLLALIATAEIHCQKWRELAFERNPEEDVENDPDVIRAEQILSRLRHQHQAHIADKVSLHSQDSIAGHMRLALEQFIGRTFFLTKGGLVGYSPPGTRVEKGDKVIMLTSCNNPFVIRQTEDPKYHTVVGFGGIRGLDNGELHNLPDDKKPPVRIFKLK</sequence>
<keyword evidence="3" id="KW-0862">Zinc</keyword>
<dbReference type="Pfam" id="PF06985">
    <property type="entry name" value="HET"/>
    <property type="match status" value="1"/>
</dbReference>
<dbReference type="Gene3D" id="3.30.60.90">
    <property type="match status" value="1"/>
</dbReference>
<evidence type="ECO:0000313" key="5">
    <source>
        <dbReference type="EMBL" id="KAF5229845.1"/>
    </source>
</evidence>
<proteinExistence type="predicted"/>